<dbReference type="EMBL" id="JADGIZ020000002">
    <property type="protein sequence ID" value="KAL2919711.1"/>
    <property type="molecule type" value="Genomic_DNA"/>
</dbReference>
<dbReference type="Pfam" id="PF05960">
    <property type="entry name" value="DUF885"/>
    <property type="match status" value="2"/>
</dbReference>
<comment type="caution">
    <text evidence="1">The sequence shown here is derived from an EMBL/GenBank/DDBJ whole genome shotgun (WGS) entry which is preliminary data.</text>
</comment>
<evidence type="ECO:0000313" key="2">
    <source>
        <dbReference type="Proteomes" id="UP001527925"/>
    </source>
</evidence>
<evidence type="ECO:0008006" key="3">
    <source>
        <dbReference type="Google" id="ProtNLM"/>
    </source>
</evidence>
<dbReference type="PANTHER" id="PTHR33361">
    <property type="entry name" value="GLR0591 PROTEIN"/>
    <property type="match status" value="1"/>
</dbReference>
<dbReference type="PANTHER" id="PTHR33361:SF2">
    <property type="entry name" value="DUF885 DOMAIN-CONTAINING PROTEIN"/>
    <property type="match status" value="1"/>
</dbReference>
<sequence length="1133" mass="129223">MTTEQAHEPASAERTPAQLIRDAMDKLIDNMFTNQPVYGPVFGIKTDQSDIFHASKATYEKTLRLQKSLLEQLSAIDASSLTTHERDELGSVLGVLRVQTTAATCYQLEIPCMHMGGAFVSLDDELEAYHTIKMAEDAENLKKRLLRCPERFAEVIERFREGIAKGITLPTESIGLMLTKVSSFVVEDPAESSFNKLFKDKIVAVGLPEDFLLDTIRESVVPAYKAVKEFLETEYKSHARANASIFGLPDYERVYNDLIFYHTSARSTADELHQKGLEEVARIRKRMEAIKDKMFDGTLKEFLVALKDKERFPQLFFANAEEEAVPAYKAMIERIDKKMPQFFNKFPKFPCDVKTVPKAAEASAPVAFYRSGTSEKPGAFFTNILQSKDSPNHTSMALTLHEAIPGHHHERSLAYERPQSHVFLSTIRNTAYTEGWGLYSEFMGEEMGMYDTDFDLLGRLEMEMFRALRLVVDTGLHTKNWTIEQCVEYMQEHLSMSDEEVLSEVKRYTVMPGQALAYKVGEIKIVELRRRAEAALGDKFDIRAFHDVVLDHGAVHLGVLEKNVDEWIASVKVQFPEYFEMRSIMDEYMEANHKQSPEFGPIFGITTFADEIFNYSKEATEAYDAFVQSLFERANAIDASKLTVKERDDLEQLRHSIEKNIVGKNTYHKYIPASHKWGAFVGYDQVLKNYHAIKTAEDAENLKKRLLKFPERFNHVLDCFREGIAKGITLPTESISLIIGRVDACIVEDPAESSFHTSFKDKIVAVGLPEDFLLDTIRESVVPAYKAVKDFLETEYKPHARANPGIFGLPDYERVYNDLIFVHTSARYTADELHQKGLEEVARIRKRMEAIKDKMFDGTLKEFLVALKDKERFPQLYFADDSMIIPHFKAMIERIDKKMPQYFNKFPKFPCDVKPVPKEAESSSAGAYYQSGTADKAGTFYPNFLLLRNAPTHTSMALTLHEAIPGHHHERSLAYERPQSHVFLSTIRNTAYTEGWGLYSEFMGEEMGMYDTDLDLFGRLEAEMFRAVRLVVDTGLHTKNWTIEQCVEYMKDHLTMPEIKIVTEVKRYSVNPGQALAYKVGEIKILEVRKKAESALGDKFDIRAFHDVVLDHGAVALSTLEKNVDEWIATVKA</sequence>
<name>A0ABR4NJT2_9FUNG</name>
<dbReference type="Proteomes" id="UP001527925">
    <property type="component" value="Unassembled WGS sequence"/>
</dbReference>
<organism evidence="1 2">
    <name type="scientific">Polyrhizophydium stewartii</name>
    <dbReference type="NCBI Taxonomy" id="2732419"/>
    <lineage>
        <taxon>Eukaryota</taxon>
        <taxon>Fungi</taxon>
        <taxon>Fungi incertae sedis</taxon>
        <taxon>Chytridiomycota</taxon>
        <taxon>Chytridiomycota incertae sedis</taxon>
        <taxon>Chytridiomycetes</taxon>
        <taxon>Rhizophydiales</taxon>
        <taxon>Rhizophydiales incertae sedis</taxon>
        <taxon>Polyrhizophydium</taxon>
    </lineage>
</organism>
<reference evidence="1 2" key="1">
    <citation type="submission" date="2023-09" db="EMBL/GenBank/DDBJ databases">
        <title>Pangenome analysis of Batrachochytrium dendrobatidis and related Chytrids.</title>
        <authorList>
            <person name="Yacoub M.N."/>
            <person name="Stajich J.E."/>
            <person name="James T.Y."/>
        </authorList>
    </citation>
    <scope>NUCLEOTIDE SEQUENCE [LARGE SCALE GENOMIC DNA]</scope>
    <source>
        <strain evidence="1 2">JEL0888</strain>
    </source>
</reference>
<dbReference type="InterPro" id="IPR010281">
    <property type="entry name" value="DUF885"/>
</dbReference>
<accession>A0ABR4NJT2</accession>
<proteinExistence type="predicted"/>
<keyword evidence="2" id="KW-1185">Reference proteome</keyword>
<evidence type="ECO:0000313" key="1">
    <source>
        <dbReference type="EMBL" id="KAL2919711.1"/>
    </source>
</evidence>
<gene>
    <name evidence="1" type="ORF">HK105_200625</name>
</gene>
<protein>
    <recommendedName>
        <fullName evidence="3">DUF885 domain-containing protein</fullName>
    </recommendedName>
</protein>